<dbReference type="SUPFAM" id="SSF56954">
    <property type="entry name" value="Outer membrane efflux proteins (OEP)"/>
    <property type="match status" value="1"/>
</dbReference>
<evidence type="ECO:0000256" key="6">
    <source>
        <dbReference type="ARBA" id="ARBA00023237"/>
    </source>
</evidence>
<keyword evidence="2" id="KW-0813">Transport</keyword>
<dbReference type="GO" id="GO:0009279">
    <property type="term" value="C:cell outer membrane"/>
    <property type="evidence" value="ECO:0007669"/>
    <property type="project" value="UniProtKB-SubCell"/>
</dbReference>
<dbReference type="PANTHER" id="PTHR30026:SF20">
    <property type="entry name" value="OUTER MEMBRANE PROTEIN TOLC"/>
    <property type="match status" value="1"/>
</dbReference>
<organism evidence="8">
    <name type="scientific">bioreactor metagenome</name>
    <dbReference type="NCBI Taxonomy" id="1076179"/>
    <lineage>
        <taxon>unclassified sequences</taxon>
        <taxon>metagenomes</taxon>
        <taxon>ecological metagenomes</taxon>
    </lineage>
</organism>
<gene>
    <name evidence="8" type="ORF">SDC9_132516</name>
</gene>
<proteinExistence type="predicted"/>
<comment type="caution">
    <text evidence="8">The sequence shown here is derived from an EMBL/GenBank/DDBJ whole genome shotgun (WGS) entry which is preliminary data.</text>
</comment>
<evidence type="ECO:0000256" key="7">
    <source>
        <dbReference type="SAM" id="Coils"/>
    </source>
</evidence>
<evidence type="ECO:0000256" key="1">
    <source>
        <dbReference type="ARBA" id="ARBA00004442"/>
    </source>
</evidence>
<protein>
    <recommendedName>
        <fullName evidence="9">Cobalt-zinc-cadmium resistance protein CzcC</fullName>
    </recommendedName>
</protein>
<dbReference type="InterPro" id="IPR003423">
    <property type="entry name" value="OMP_efflux"/>
</dbReference>
<dbReference type="Gene3D" id="1.20.1600.10">
    <property type="entry name" value="Outer membrane efflux proteins (OEP)"/>
    <property type="match status" value="1"/>
</dbReference>
<accession>A0A645D897</accession>
<keyword evidence="5" id="KW-0472">Membrane</keyword>
<dbReference type="EMBL" id="VSSQ01033744">
    <property type="protein sequence ID" value="MPM85435.1"/>
    <property type="molecule type" value="Genomic_DNA"/>
</dbReference>
<comment type="subcellular location">
    <subcellularLocation>
        <location evidence="1">Cell outer membrane</location>
    </subcellularLocation>
</comment>
<keyword evidence="6" id="KW-0998">Cell outer membrane</keyword>
<dbReference type="GO" id="GO:0015562">
    <property type="term" value="F:efflux transmembrane transporter activity"/>
    <property type="evidence" value="ECO:0007669"/>
    <property type="project" value="InterPro"/>
</dbReference>
<evidence type="ECO:0000313" key="8">
    <source>
        <dbReference type="EMBL" id="MPM85435.1"/>
    </source>
</evidence>
<keyword evidence="7" id="KW-0175">Coiled coil</keyword>
<dbReference type="Pfam" id="PF02321">
    <property type="entry name" value="OEP"/>
    <property type="match status" value="1"/>
</dbReference>
<sequence>MPTAFNIDKTTLTFGSDQNNIAENNYPLKVWGVQQNFNFPTLYLSELKAKEIEITNAELELLIQTEKIIKEVSETYIELQILINKLEIFKEIDSLYTKIFTDTEKKYNKGDATNLDLLNIKAKKQQAKQQLDDVKYKIDNYYQKLKTFVGNDTDFTISKELKTLNLNEKNIEESNVYKLLNSQNNLNENIIKIEKDKLLPDVSFNYFIGTNFLEHAKYYHGFEVGIAIPLFFNSQKAKIKAAEIAMEANQQIAEYEIQLLKTKQKELKKYIIKYKDKIDYHNATGKELYEEIIRTSSISYEKGEIDFFKFANSLEVALQIKIDYFDNILIYNNLIFSLIYISI</sequence>
<evidence type="ECO:0000256" key="4">
    <source>
        <dbReference type="ARBA" id="ARBA00022692"/>
    </source>
</evidence>
<dbReference type="AlphaFoldDB" id="A0A645D897"/>
<evidence type="ECO:0000256" key="3">
    <source>
        <dbReference type="ARBA" id="ARBA00022452"/>
    </source>
</evidence>
<evidence type="ECO:0000256" key="5">
    <source>
        <dbReference type="ARBA" id="ARBA00023136"/>
    </source>
</evidence>
<feature type="coiled-coil region" evidence="7">
    <location>
        <begin position="117"/>
        <end position="144"/>
    </location>
</feature>
<dbReference type="GO" id="GO:0015288">
    <property type="term" value="F:porin activity"/>
    <property type="evidence" value="ECO:0007669"/>
    <property type="project" value="TreeGrafter"/>
</dbReference>
<keyword evidence="3" id="KW-1134">Transmembrane beta strand</keyword>
<evidence type="ECO:0000256" key="2">
    <source>
        <dbReference type="ARBA" id="ARBA00022448"/>
    </source>
</evidence>
<dbReference type="InterPro" id="IPR051906">
    <property type="entry name" value="TolC-like"/>
</dbReference>
<dbReference type="GO" id="GO:1990281">
    <property type="term" value="C:efflux pump complex"/>
    <property type="evidence" value="ECO:0007669"/>
    <property type="project" value="TreeGrafter"/>
</dbReference>
<evidence type="ECO:0008006" key="9">
    <source>
        <dbReference type="Google" id="ProtNLM"/>
    </source>
</evidence>
<name>A0A645D897_9ZZZZ</name>
<dbReference type="PANTHER" id="PTHR30026">
    <property type="entry name" value="OUTER MEMBRANE PROTEIN TOLC"/>
    <property type="match status" value="1"/>
</dbReference>
<keyword evidence="4" id="KW-0812">Transmembrane</keyword>
<reference evidence="8" key="1">
    <citation type="submission" date="2019-08" db="EMBL/GenBank/DDBJ databases">
        <authorList>
            <person name="Kucharzyk K."/>
            <person name="Murdoch R.W."/>
            <person name="Higgins S."/>
            <person name="Loffler F."/>
        </authorList>
    </citation>
    <scope>NUCLEOTIDE SEQUENCE</scope>
</reference>